<dbReference type="InterPro" id="IPR012337">
    <property type="entry name" value="RNaseH-like_sf"/>
</dbReference>
<evidence type="ECO:0000313" key="1">
    <source>
        <dbReference type="EMBL" id="MBF1164786.1"/>
    </source>
</evidence>
<gene>
    <name evidence="1" type="ORF">HXL68_07080</name>
</gene>
<dbReference type="EMBL" id="JABZMI010000111">
    <property type="protein sequence ID" value="MBF1164786.1"/>
    <property type="molecule type" value="Genomic_DNA"/>
</dbReference>
<dbReference type="SUPFAM" id="SSF53098">
    <property type="entry name" value="Ribonuclease H-like"/>
    <property type="match status" value="1"/>
</dbReference>
<reference evidence="1" key="1">
    <citation type="submission" date="2020-04" db="EMBL/GenBank/DDBJ databases">
        <title>Deep metagenomics examines the oral microbiome during advanced dental caries in children, revealing novel taxa and co-occurrences with host molecules.</title>
        <authorList>
            <person name="Baker J.L."/>
            <person name="Morton J.T."/>
            <person name="Dinis M."/>
            <person name="Alvarez R."/>
            <person name="Tran N.C."/>
            <person name="Knight R."/>
            <person name="Edlund A."/>
        </authorList>
    </citation>
    <scope>NUCLEOTIDE SEQUENCE</scope>
    <source>
        <strain evidence="1">JCVI_32_bin.24</strain>
    </source>
</reference>
<dbReference type="RefSeq" id="WP_274737267.1">
    <property type="nucleotide sequence ID" value="NZ_JARBJQ010000002.1"/>
</dbReference>
<comment type="caution">
    <text evidence="1">The sequence shown here is derived from an EMBL/GenBank/DDBJ whole genome shotgun (WGS) entry which is preliminary data.</text>
</comment>
<evidence type="ECO:0000313" key="2">
    <source>
        <dbReference type="Proteomes" id="UP000718593"/>
    </source>
</evidence>
<dbReference type="GO" id="GO:0003676">
    <property type="term" value="F:nucleic acid binding"/>
    <property type="evidence" value="ECO:0007669"/>
    <property type="project" value="InterPro"/>
</dbReference>
<dbReference type="AlphaFoldDB" id="A0A930BT23"/>
<name>A0A930BT23_9RHOO</name>
<dbReference type="Gene3D" id="3.30.420.10">
    <property type="entry name" value="Ribonuclease H-like superfamily/Ribonuclease H"/>
    <property type="match status" value="1"/>
</dbReference>
<protein>
    <recommendedName>
        <fullName evidence="3">Exonuclease domain-containing protein</fullName>
    </recommendedName>
</protein>
<proteinExistence type="predicted"/>
<sequence>MIQPAIIDIEASGFGRGSYPIEIGYYLPDGRAYCTLIQPAPGWVHWDVAAESVHGIRRDLLLARGRPAVEVCRDLNRQLDGQFIYCDAWAYDYTWLNCLFEAADMVPTFHLKDLRELLGECEQTLWHATRAAVEVRLQLRRHRASGDARTLFETLIEARKRCAADWAS</sequence>
<evidence type="ECO:0008006" key="3">
    <source>
        <dbReference type="Google" id="ProtNLM"/>
    </source>
</evidence>
<accession>A0A930BT23</accession>
<dbReference type="Proteomes" id="UP000718593">
    <property type="component" value="Unassembled WGS sequence"/>
</dbReference>
<dbReference type="InterPro" id="IPR036397">
    <property type="entry name" value="RNaseH_sf"/>
</dbReference>
<organism evidence="1 2">
    <name type="scientific">Dechloromonas agitata</name>
    <dbReference type="NCBI Taxonomy" id="73030"/>
    <lineage>
        <taxon>Bacteria</taxon>
        <taxon>Pseudomonadati</taxon>
        <taxon>Pseudomonadota</taxon>
        <taxon>Betaproteobacteria</taxon>
        <taxon>Rhodocyclales</taxon>
        <taxon>Azonexaceae</taxon>
        <taxon>Dechloromonas</taxon>
    </lineage>
</organism>